<dbReference type="OrthoDB" id="1001105at2759"/>
<evidence type="ECO:0000259" key="1">
    <source>
        <dbReference type="Pfam" id="PF13966"/>
    </source>
</evidence>
<sequence>MQFMNHRPRVSLNFHFTQPKMNAQFKSLETRHRFSRKSRRGIKVYFDSRSNRSFPSIWRGESTGEYSVRSGYKYLHEGQNQLQINYKQFYKRLWNLELPSKIKITIWRCSRNYLPNYSNLHYKRLMGLATCRRCHTGAETREHLFRDCPVAKEIWEKLNICWPSSVANYDFLEVLITMFESHSISKCRMITCALWAIWANRNRFLHEGESRSGSQVADFVLNYLKELDDLNHFFPIFEEPILLKYEEL</sequence>
<proteinExistence type="predicted"/>
<dbReference type="RefSeq" id="XP_016729086.1">
    <property type="nucleotide sequence ID" value="XM_016873597.2"/>
</dbReference>
<protein>
    <submittedName>
        <fullName evidence="3">Uncharacterized protein isoform X1</fullName>
    </submittedName>
</protein>
<name>A0A1U8MQF6_GOSHI</name>
<evidence type="ECO:0000313" key="3">
    <source>
        <dbReference type="RefSeq" id="XP_016729086.1"/>
    </source>
</evidence>
<organism evidence="2 3">
    <name type="scientific">Gossypium hirsutum</name>
    <name type="common">Upland cotton</name>
    <name type="synonym">Gossypium mexicanum</name>
    <dbReference type="NCBI Taxonomy" id="3635"/>
    <lineage>
        <taxon>Eukaryota</taxon>
        <taxon>Viridiplantae</taxon>
        <taxon>Streptophyta</taxon>
        <taxon>Embryophyta</taxon>
        <taxon>Tracheophyta</taxon>
        <taxon>Spermatophyta</taxon>
        <taxon>Magnoliopsida</taxon>
        <taxon>eudicotyledons</taxon>
        <taxon>Gunneridae</taxon>
        <taxon>Pentapetalae</taxon>
        <taxon>rosids</taxon>
        <taxon>malvids</taxon>
        <taxon>Malvales</taxon>
        <taxon>Malvaceae</taxon>
        <taxon>Malvoideae</taxon>
        <taxon>Gossypium</taxon>
    </lineage>
</organism>
<reference evidence="3" key="2">
    <citation type="submission" date="2025-08" db="UniProtKB">
        <authorList>
            <consortium name="RefSeq"/>
        </authorList>
    </citation>
    <scope>IDENTIFICATION</scope>
</reference>
<evidence type="ECO:0000313" key="2">
    <source>
        <dbReference type="Proteomes" id="UP000818029"/>
    </source>
</evidence>
<accession>A0A1U8MQF6</accession>
<feature type="domain" description="Reverse transcriptase zinc-binding" evidence="1">
    <location>
        <begin position="66"/>
        <end position="155"/>
    </location>
</feature>
<dbReference type="KEGG" id="ghi:107940166"/>
<keyword evidence="2" id="KW-1185">Reference proteome</keyword>
<dbReference type="InterPro" id="IPR026960">
    <property type="entry name" value="RVT-Znf"/>
</dbReference>
<gene>
    <name evidence="3" type="primary">LOC107940166</name>
</gene>
<reference evidence="2" key="1">
    <citation type="journal article" date="2020" name="Nat. Genet.">
        <title>Genomic diversifications of five Gossypium allopolyploid species and their impact on cotton improvement.</title>
        <authorList>
            <person name="Chen Z.J."/>
            <person name="Sreedasyam A."/>
            <person name="Ando A."/>
            <person name="Song Q."/>
            <person name="De Santiago L.M."/>
            <person name="Hulse-Kemp A.M."/>
            <person name="Ding M."/>
            <person name="Ye W."/>
            <person name="Kirkbride R.C."/>
            <person name="Jenkins J."/>
            <person name="Plott C."/>
            <person name="Lovell J."/>
            <person name="Lin Y.M."/>
            <person name="Vaughn R."/>
            <person name="Liu B."/>
            <person name="Simpson S."/>
            <person name="Scheffler B.E."/>
            <person name="Wen L."/>
            <person name="Saski C.A."/>
            <person name="Grover C.E."/>
            <person name="Hu G."/>
            <person name="Conover J.L."/>
            <person name="Carlson J.W."/>
            <person name="Shu S."/>
            <person name="Boston L.B."/>
            <person name="Williams M."/>
            <person name="Peterson D.G."/>
            <person name="McGee K."/>
            <person name="Jones D.C."/>
            <person name="Wendel J.F."/>
            <person name="Stelly D.M."/>
            <person name="Grimwood J."/>
            <person name="Schmutz J."/>
        </authorList>
    </citation>
    <scope>NUCLEOTIDE SEQUENCE [LARGE SCALE GENOMIC DNA]</scope>
    <source>
        <strain evidence="2">cv. TM-1</strain>
    </source>
</reference>
<dbReference type="STRING" id="3635.A0A1U8MQF6"/>
<dbReference type="AlphaFoldDB" id="A0A1U8MQF6"/>
<dbReference type="PaxDb" id="3635-A0A1U8MQF6"/>
<dbReference type="GeneID" id="107940166"/>
<dbReference type="Pfam" id="PF13966">
    <property type="entry name" value="zf-RVT"/>
    <property type="match status" value="1"/>
</dbReference>
<dbReference type="Proteomes" id="UP000818029">
    <property type="component" value="Chromosome A02"/>
</dbReference>